<dbReference type="InterPro" id="IPR035967">
    <property type="entry name" value="SWAP/Surp_sf"/>
</dbReference>
<dbReference type="Pfam" id="PF04818">
    <property type="entry name" value="CID"/>
    <property type="match status" value="1"/>
</dbReference>
<evidence type="ECO:0000259" key="3">
    <source>
        <dbReference type="PROSITE" id="PS50128"/>
    </source>
</evidence>
<accession>A0AAV8CSV1</accession>
<name>A0AAV8CSV1_9POAL</name>
<evidence type="ECO:0000256" key="2">
    <source>
        <dbReference type="SAM" id="MobiDB-lite"/>
    </source>
</evidence>
<protein>
    <submittedName>
        <fullName evidence="5">SWAP (Suppressor-of-White-APricot)/surp RNA-binding domain-containing protein</fullName>
    </submittedName>
</protein>
<dbReference type="Pfam" id="PF25123">
    <property type="entry name" value="SWAP1_C"/>
    <property type="match status" value="1"/>
</dbReference>
<evidence type="ECO:0000256" key="1">
    <source>
        <dbReference type="ARBA" id="ARBA00022664"/>
    </source>
</evidence>
<keyword evidence="6" id="KW-1185">Reference proteome</keyword>
<dbReference type="GO" id="GO:0006397">
    <property type="term" value="P:mRNA processing"/>
    <property type="evidence" value="ECO:0007669"/>
    <property type="project" value="UniProtKB-KW"/>
</dbReference>
<dbReference type="GO" id="GO:0005634">
    <property type="term" value="C:nucleus"/>
    <property type="evidence" value="ECO:0007669"/>
    <property type="project" value="UniProtKB-ARBA"/>
</dbReference>
<dbReference type="Pfam" id="PF01805">
    <property type="entry name" value="Surp"/>
    <property type="match status" value="1"/>
</dbReference>
<feature type="compositionally biased region" description="Pro residues" evidence="2">
    <location>
        <begin position="52"/>
        <end position="67"/>
    </location>
</feature>
<gene>
    <name evidence="5" type="ORF">LUZ62_068145</name>
</gene>
<dbReference type="InterPro" id="IPR056922">
    <property type="entry name" value="SWAP1_C"/>
</dbReference>
<proteinExistence type="predicted"/>
<dbReference type="GO" id="GO:0006874">
    <property type="term" value="P:intracellular calcium ion homeostasis"/>
    <property type="evidence" value="ECO:0007669"/>
    <property type="project" value="TreeGrafter"/>
</dbReference>
<dbReference type="PANTHER" id="PTHR12323">
    <property type="entry name" value="SR-RELATED CTD ASSOCIATED FACTOR 6"/>
    <property type="match status" value="1"/>
</dbReference>
<dbReference type="GO" id="GO:0048471">
    <property type="term" value="C:perinuclear region of cytoplasm"/>
    <property type="evidence" value="ECO:0007669"/>
    <property type="project" value="TreeGrafter"/>
</dbReference>
<keyword evidence="1" id="KW-0507">mRNA processing</keyword>
<dbReference type="SMART" id="SM00582">
    <property type="entry name" value="RPR"/>
    <property type="match status" value="1"/>
</dbReference>
<feature type="region of interest" description="Disordered" evidence="2">
    <location>
        <begin position="22"/>
        <end position="121"/>
    </location>
</feature>
<feature type="compositionally biased region" description="Polar residues" evidence="2">
    <location>
        <begin position="623"/>
        <end position="637"/>
    </location>
</feature>
<dbReference type="GO" id="GO:0003723">
    <property type="term" value="F:RNA binding"/>
    <property type="evidence" value="ECO:0007669"/>
    <property type="project" value="InterPro"/>
</dbReference>
<dbReference type="Gene3D" id="1.25.40.90">
    <property type="match status" value="1"/>
</dbReference>
<dbReference type="SMART" id="SM00648">
    <property type="entry name" value="SWAP"/>
    <property type="match status" value="1"/>
</dbReference>
<dbReference type="AlphaFoldDB" id="A0AAV8CSV1"/>
<dbReference type="Gene3D" id="1.10.10.790">
    <property type="entry name" value="Surp module"/>
    <property type="match status" value="1"/>
</dbReference>
<dbReference type="EMBL" id="JAMFTS010000004">
    <property type="protein sequence ID" value="KAJ4757770.1"/>
    <property type="molecule type" value="Genomic_DNA"/>
</dbReference>
<organism evidence="5 6">
    <name type="scientific">Rhynchospora pubera</name>
    <dbReference type="NCBI Taxonomy" id="906938"/>
    <lineage>
        <taxon>Eukaryota</taxon>
        <taxon>Viridiplantae</taxon>
        <taxon>Streptophyta</taxon>
        <taxon>Embryophyta</taxon>
        <taxon>Tracheophyta</taxon>
        <taxon>Spermatophyta</taxon>
        <taxon>Magnoliopsida</taxon>
        <taxon>Liliopsida</taxon>
        <taxon>Poales</taxon>
        <taxon>Cyperaceae</taxon>
        <taxon>Cyperoideae</taxon>
        <taxon>Rhynchosporeae</taxon>
        <taxon>Rhynchospora</taxon>
    </lineage>
</organism>
<sequence>MDRQAQDYAAAMSYTQNQQQYAGSIVPPQAQQYAQPQFPGPPYIPPHHSSLPPYPPYPSHPVPPSQQPGPHHQFYPHPPPPPYAGGPHHQSPPPFGGVPHRPALPQFMPHHHPPPPVGPPADPELQKRIDKLVEYIAKNGPEFEIMIREKQHDNPDYAFLFGGEGHAYYNYRLFLIGGAHFNSPPQYPHMPPHAGGLPQMAHPVPHNPPYYEHQAQPPVQSYYEQRPFKGLHGPLPSDVAAELEEVLRGLSGTKESIKGAKSWFMQRAPFAPALAEVLRDRVFAMDDPERQLHIIFLANDILFESLQHRTNPQELDNEALALLPVLGSMLSRVYNNPVNREENQARLQKIVHFWASKEVFDQNNISALDKEMKAGANIAHAPFDIPIPVPSGFQQQPQSWHSENLQPENQLAHNMSVPSSHIPPYSLPTQPPFPASVSAPMSVPTLPVVPITPLTTTAPNQADPNPPPYPLFPPGLIPGMVRKMQIGSGVPYSPLSPLDIPTIIPPSPVPQSEILEQVSKFFREIGETNPSEGPMRKDETDDGYDDYERGTEERESLVRKGGACIPPPPNLQTVDPETGMCPDGSVPSSGSTGSGRLGLGATVDPNEPSQYDDVYSSYRKQRSTTYHSTISTRSTTR</sequence>
<dbReference type="PROSITE" id="PS50128">
    <property type="entry name" value="SURP"/>
    <property type="match status" value="1"/>
</dbReference>
<dbReference type="InterPro" id="IPR000061">
    <property type="entry name" value="Surp"/>
</dbReference>
<feature type="compositionally biased region" description="Pro residues" evidence="2">
    <location>
        <begin position="76"/>
        <end position="96"/>
    </location>
</feature>
<comment type="caution">
    <text evidence="5">The sequence shown here is derived from an EMBL/GenBank/DDBJ whole genome shotgun (WGS) entry which is preliminary data.</text>
</comment>
<feature type="compositionally biased region" description="Low complexity" evidence="2">
    <location>
        <begin position="27"/>
        <end position="37"/>
    </location>
</feature>
<evidence type="ECO:0000259" key="4">
    <source>
        <dbReference type="PROSITE" id="PS51391"/>
    </source>
</evidence>
<feature type="region of interest" description="Disordered" evidence="2">
    <location>
        <begin position="526"/>
        <end position="637"/>
    </location>
</feature>
<evidence type="ECO:0000313" key="6">
    <source>
        <dbReference type="Proteomes" id="UP001140206"/>
    </source>
</evidence>
<reference evidence="5" key="1">
    <citation type="submission" date="2022-08" db="EMBL/GenBank/DDBJ databases">
        <authorList>
            <person name="Marques A."/>
        </authorList>
    </citation>
    <scope>NUCLEOTIDE SEQUENCE</scope>
    <source>
        <strain evidence="5">RhyPub2mFocal</strain>
        <tissue evidence="5">Leaves</tissue>
    </source>
</reference>
<feature type="compositionally biased region" description="Basic and acidic residues" evidence="2">
    <location>
        <begin position="546"/>
        <end position="558"/>
    </location>
</feature>
<dbReference type="InterPro" id="IPR006569">
    <property type="entry name" value="CID_dom"/>
</dbReference>
<dbReference type="InterPro" id="IPR008942">
    <property type="entry name" value="ENTH_VHS"/>
</dbReference>
<dbReference type="Proteomes" id="UP001140206">
    <property type="component" value="Chromosome 4"/>
</dbReference>
<dbReference type="PROSITE" id="PS51391">
    <property type="entry name" value="CID"/>
    <property type="match status" value="1"/>
</dbReference>
<feature type="domain" description="SURP motif" evidence="3">
    <location>
        <begin position="128"/>
        <end position="172"/>
    </location>
</feature>
<evidence type="ECO:0000313" key="5">
    <source>
        <dbReference type="EMBL" id="KAJ4757770.1"/>
    </source>
</evidence>
<dbReference type="SUPFAM" id="SSF109905">
    <property type="entry name" value="Surp module (SWAP domain)"/>
    <property type="match status" value="1"/>
</dbReference>
<feature type="domain" description="CID" evidence="4">
    <location>
        <begin position="235"/>
        <end position="376"/>
    </location>
</feature>
<dbReference type="PANTHER" id="PTHR12323:SF0">
    <property type="entry name" value="CALCIUM HOMEOSTASIS ENDOPLASMIC RETICULUM PROTEIN"/>
    <property type="match status" value="1"/>
</dbReference>